<reference evidence="1 2" key="1">
    <citation type="submission" date="2024-03" db="EMBL/GenBank/DDBJ databases">
        <title>The Acrasis kona genome and developmental transcriptomes reveal deep origins of eukaryotic multicellular pathways.</title>
        <authorList>
            <person name="Sheikh S."/>
            <person name="Fu C.-J."/>
            <person name="Brown M.W."/>
            <person name="Baldauf S.L."/>
        </authorList>
    </citation>
    <scope>NUCLEOTIDE SEQUENCE [LARGE SCALE GENOMIC DNA]</scope>
    <source>
        <strain evidence="1 2">ATCC MYA-3509</strain>
    </source>
</reference>
<keyword evidence="2" id="KW-1185">Reference proteome</keyword>
<dbReference type="AlphaFoldDB" id="A0AAW2ZHS2"/>
<dbReference type="Proteomes" id="UP001431209">
    <property type="component" value="Unassembled WGS sequence"/>
</dbReference>
<comment type="caution">
    <text evidence="1">The sequence shown here is derived from an EMBL/GenBank/DDBJ whole genome shotgun (WGS) entry which is preliminary data.</text>
</comment>
<dbReference type="EMBL" id="JAOPGA020001461">
    <property type="protein sequence ID" value="KAL0488686.1"/>
    <property type="molecule type" value="Genomic_DNA"/>
</dbReference>
<evidence type="ECO:0000313" key="2">
    <source>
        <dbReference type="Proteomes" id="UP001431209"/>
    </source>
</evidence>
<evidence type="ECO:0000313" key="1">
    <source>
        <dbReference type="EMBL" id="KAL0488686.1"/>
    </source>
</evidence>
<organism evidence="1 2">
    <name type="scientific">Acrasis kona</name>
    <dbReference type="NCBI Taxonomy" id="1008807"/>
    <lineage>
        <taxon>Eukaryota</taxon>
        <taxon>Discoba</taxon>
        <taxon>Heterolobosea</taxon>
        <taxon>Tetramitia</taxon>
        <taxon>Eutetramitia</taxon>
        <taxon>Acrasidae</taxon>
        <taxon>Acrasis</taxon>
    </lineage>
</organism>
<evidence type="ECO:0008006" key="3">
    <source>
        <dbReference type="Google" id="ProtNLM"/>
    </source>
</evidence>
<sequence>MLKSSLYFENAPVVYQVDEDSYGGSCEQFLQLYFQCEAKYIGQDACLKEKESYLACCKKQNQLNRERAEREKLVLKQMYFQPLLGPSSFDEIPK</sequence>
<accession>A0AAW2ZHS2</accession>
<name>A0AAW2ZHS2_9EUKA</name>
<proteinExistence type="predicted"/>
<gene>
    <name evidence="1" type="ORF">AKO1_015845</name>
</gene>
<protein>
    <recommendedName>
        <fullName evidence="3">CHCH domain-containing protein</fullName>
    </recommendedName>
</protein>